<keyword evidence="3" id="KW-1185">Reference proteome</keyword>
<dbReference type="Proteomes" id="UP000789342">
    <property type="component" value="Unassembled WGS sequence"/>
</dbReference>
<dbReference type="AlphaFoldDB" id="A0A9N9GEH6"/>
<feature type="compositionally biased region" description="Basic residues" evidence="1">
    <location>
        <begin position="95"/>
        <end position="107"/>
    </location>
</feature>
<accession>A0A9N9GEH6</accession>
<feature type="compositionally biased region" description="Basic and acidic residues" evidence="1">
    <location>
        <begin position="113"/>
        <end position="128"/>
    </location>
</feature>
<dbReference type="EMBL" id="CAJVPV010005843">
    <property type="protein sequence ID" value="CAG8596731.1"/>
    <property type="molecule type" value="Genomic_DNA"/>
</dbReference>
<feature type="compositionally biased region" description="Polar residues" evidence="1">
    <location>
        <begin position="56"/>
        <end position="68"/>
    </location>
</feature>
<evidence type="ECO:0000313" key="2">
    <source>
        <dbReference type="EMBL" id="CAG8596731.1"/>
    </source>
</evidence>
<feature type="region of interest" description="Disordered" evidence="1">
    <location>
        <begin position="50"/>
        <end position="154"/>
    </location>
</feature>
<protein>
    <submittedName>
        <fullName evidence="2">12067_t:CDS:1</fullName>
    </submittedName>
</protein>
<evidence type="ECO:0000313" key="3">
    <source>
        <dbReference type="Proteomes" id="UP000789342"/>
    </source>
</evidence>
<gene>
    <name evidence="2" type="ORF">AMORRO_LOCUS7597</name>
</gene>
<reference evidence="2" key="1">
    <citation type="submission" date="2021-06" db="EMBL/GenBank/DDBJ databases">
        <authorList>
            <person name="Kallberg Y."/>
            <person name="Tangrot J."/>
            <person name="Rosling A."/>
        </authorList>
    </citation>
    <scope>NUCLEOTIDE SEQUENCE</scope>
    <source>
        <strain evidence="2">CL551</strain>
    </source>
</reference>
<name>A0A9N9GEH6_9GLOM</name>
<proteinExistence type="predicted"/>
<evidence type="ECO:0000256" key="1">
    <source>
        <dbReference type="SAM" id="MobiDB-lite"/>
    </source>
</evidence>
<sequence length="154" mass="17590">DSGSTGIAKDGLKFCLGYHIVKVDGSEQSMGLFDQLFGMMDADCYKKQTGLKGDSAKSQTDKSQAQAEEQTKRQKASTAKALYRAIEPIGEKTKNGKKRKRSNKKKTQGQQKLDLDSTQKMERKERDPIKRRRKDNNNLIRIAHKKWKEKKEIQ</sequence>
<comment type="caution">
    <text evidence="2">The sequence shown here is derived from an EMBL/GenBank/DDBJ whole genome shotgun (WGS) entry which is preliminary data.</text>
</comment>
<organism evidence="2 3">
    <name type="scientific">Acaulospora morrowiae</name>
    <dbReference type="NCBI Taxonomy" id="94023"/>
    <lineage>
        <taxon>Eukaryota</taxon>
        <taxon>Fungi</taxon>
        <taxon>Fungi incertae sedis</taxon>
        <taxon>Mucoromycota</taxon>
        <taxon>Glomeromycotina</taxon>
        <taxon>Glomeromycetes</taxon>
        <taxon>Diversisporales</taxon>
        <taxon>Acaulosporaceae</taxon>
        <taxon>Acaulospora</taxon>
    </lineage>
</organism>
<feature type="non-terminal residue" evidence="2">
    <location>
        <position position="154"/>
    </location>
</feature>